<accession>A0A9D4VTL9</accession>
<evidence type="ECO:0000256" key="1">
    <source>
        <dbReference type="SAM" id="Phobius"/>
    </source>
</evidence>
<reference evidence="2 3" key="1">
    <citation type="journal article" date="2022" name="Nat. Genet.">
        <title>Improved pea reference genome and pan-genome highlight genomic features and evolutionary characteristics.</title>
        <authorList>
            <person name="Yang T."/>
            <person name="Liu R."/>
            <person name="Luo Y."/>
            <person name="Hu S."/>
            <person name="Wang D."/>
            <person name="Wang C."/>
            <person name="Pandey M.K."/>
            <person name="Ge S."/>
            <person name="Xu Q."/>
            <person name="Li N."/>
            <person name="Li G."/>
            <person name="Huang Y."/>
            <person name="Saxena R.K."/>
            <person name="Ji Y."/>
            <person name="Li M."/>
            <person name="Yan X."/>
            <person name="He Y."/>
            <person name="Liu Y."/>
            <person name="Wang X."/>
            <person name="Xiang C."/>
            <person name="Varshney R.K."/>
            <person name="Ding H."/>
            <person name="Gao S."/>
            <person name="Zong X."/>
        </authorList>
    </citation>
    <scope>NUCLEOTIDE SEQUENCE [LARGE SCALE GENOMIC DNA]</scope>
    <source>
        <strain evidence="2 3">cv. Zhongwan 6</strain>
    </source>
</reference>
<proteinExistence type="predicted"/>
<keyword evidence="3" id="KW-1185">Reference proteome</keyword>
<keyword evidence="1" id="KW-1133">Transmembrane helix</keyword>
<sequence length="106" mass="11629">MVAHNAQSLDFSAMHMLLLGIALLEYLKSISGTAVGLLMQDYGCWLSMKYVPSVTALSIIRPSLGGQQSVADRAKVTMQKYLDLFLGNLEIVNSREVTSEALQYDS</sequence>
<protein>
    <submittedName>
        <fullName evidence="2">Uncharacterized protein</fullName>
    </submittedName>
</protein>
<comment type="caution">
    <text evidence="2">The sequence shown here is derived from an EMBL/GenBank/DDBJ whole genome shotgun (WGS) entry which is preliminary data.</text>
</comment>
<organism evidence="2 3">
    <name type="scientific">Pisum sativum</name>
    <name type="common">Garden pea</name>
    <name type="synonym">Lathyrus oleraceus</name>
    <dbReference type="NCBI Taxonomy" id="3888"/>
    <lineage>
        <taxon>Eukaryota</taxon>
        <taxon>Viridiplantae</taxon>
        <taxon>Streptophyta</taxon>
        <taxon>Embryophyta</taxon>
        <taxon>Tracheophyta</taxon>
        <taxon>Spermatophyta</taxon>
        <taxon>Magnoliopsida</taxon>
        <taxon>eudicotyledons</taxon>
        <taxon>Gunneridae</taxon>
        <taxon>Pentapetalae</taxon>
        <taxon>rosids</taxon>
        <taxon>fabids</taxon>
        <taxon>Fabales</taxon>
        <taxon>Fabaceae</taxon>
        <taxon>Papilionoideae</taxon>
        <taxon>50 kb inversion clade</taxon>
        <taxon>NPAAA clade</taxon>
        <taxon>Hologalegina</taxon>
        <taxon>IRL clade</taxon>
        <taxon>Fabeae</taxon>
        <taxon>Lathyrus</taxon>
    </lineage>
</organism>
<dbReference type="Proteomes" id="UP001058974">
    <property type="component" value="Chromosome 7"/>
</dbReference>
<feature type="transmembrane region" description="Helical" evidence="1">
    <location>
        <begin position="16"/>
        <end position="39"/>
    </location>
</feature>
<evidence type="ECO:0000313" key="3">
    <source>
        <dbReference type="Proteomes" id="UP001058974"/>
    </source>
</evidence>
<keyword evidence="1" id="KW-0472">Membrane</keyword>
<dbReference type="Gramene" id="Psat07G0475700-T1">
    <property type="protein sequence ID" value="KAI5389222.1"/>
    <property type="gene ID" value="KIW84_074757"/>
</dbReference>
<dbReference type="EMBL" id="JAMSHJ010000007">
    <property type="protein sequence ID" value="KAI5389222.1"/>
    <property type="molecule type" value="Genomic_DNA"/>
</dbReference>
<name>A0A9D4VTL9_PEA</name>
<dbReference type="AlphaFoldDB" id="A0A9D4VTL9"/>
<gene>
    <name evidence="2" type="ORF">KIW84_074757</name>
</gene>
<keyword evidence="1" id="KW-0812">Transmembrane</keyword>
<evidence type="ECO:0000313" key="2">
    <source>
        <dbReference type="EMBL" id="KAI5389222.1"/>
    </source>
</evidence>